<dbReference type="PANTHER" id="PTHR10353">
    <property type="entry name" value="GLYCOSYL HYDROLASE"/>
    <property type="match status" value="1"/>
</dbReference>
<keyword evidence="2" id="KW-0378">Hydrolase</keyword>
<dbReference type="SUPFAM" id="SSF51445">
    <property type="entry name" value="(Trans)glycosidases"/>
    <property type="match status" value="1"/>
</dbReference>
<keyword evidence="3" id="KW-0326">Glycosidase</keyword>
<feature type="non-terminal residue" evidence="6">
    <location>
        <position position="1"/>
    </location>
</feature>
<dbReference type="InterPro" id="IPR017853">
    <property type="entry name" value="GH"/>
</dbReference>
<dbReference type="AlphaFoldDB" id="D7PD36"/>
<comment type="similarity">
    <text evidence="1 4">Belongs to the glycosyl hydrolase 1 family.</text>
</comment>
<dbReference type="Gene3D" id="3.20.20.80">
    <property type="entry name" value="Glycosidases"/>
    <property type="match status" value="1"/>
</dbReference>
<sequence>AHAQTSWGLTFTRFFIAWTRVMADGTPATTNQAGIDYYNKLIDALIAAGITPVVTLYHRDSPQALEDQGGWQNDSVIDWYEAYVRLCFEQYGDRVKYWITFNEPWVVSWLGYGNGMDAPGISDPGHAPYVVAHNIIRSHSRAYHLYRDNFYSKYSGKVGITLDIDWKEPLTDSSEDAAAADRALQFKLGWFANAIFAGSGDYPEVIRQLVDEKSRKQGLAKSRLPRFTEAEKNLNKGAYDFLALNHLHQQKTWGPRQTKPFGP</sequence>
<accession>D7PD36</accession>
<dbReference type="PANTHER" id="PTHR10353:SF36">
    <property type="entry name" value="LP05116P"/>
    <property type="match status" value="1"/>
</dbReference>
<evidence type="ECO:0000256" key="2">
    <source>
        <dbReference type="ARBA" id="ARBA00022801"/>
    </source>
</evidence>
<organism evidence="6">
    <name type="scientific">Aplysia californica</name>
    <name type="common">California sea hare</name>
    <dbReference type="NCBI Taxonomy" id="6500"/>
    <lineage>
        <taxon>Eukaryota</taxon>
        <taxon>Metazoa</taxon>
        <taxon>Spiralia</taxon>
        <taxon>Lophotrochozoa</taxon>
        <taxon>Mollusca</taxon>
        <taxon>Gastropoda</taxon>
        <taxon>Heterobranchia</taxon>
        <taxon>Euthyneura</taxon>
        <taxon>Tectipleura</taxon>
        <taxon>Aplysiida</taxon>
        <taxon>Aplysioidea</taxon>
        <taxon>Aplysiidae</taxon>
        <taxon>Aplysia</taxon>
    </lineage>
</organism>
<evidence type="ECO:0000256" key="1">
    <source>
        <dbReference type="ARBA" id="ARBA00010838"/>
    </source>
</evidence>
<evidence type="ECO:0000256" key="5">
    <source>
        <dbReference type="SAM" id="SignalP"/>
    </source>
</evidence>
<dbReference type="EMBL" id="GU255948">
    <property type="protein sequence ID" value="ADI24341.1"/>
    <property type="molecule type" value="mRNA"/>
</dbReference>
<dbReference type="InterPro" id="IPR001360">
    <property type="entry name" value="Glyco_hydro_1"/>
</dbReference>
<name>D7PD36_APLCA</name>
<evidence type="ECO:0000256" key="3">
    <source>
        <dbReference type="ARBA" id="ARBA00023295"/>
    </source>
</evidence>
<dbReference type="OrthoDB" id="65569at2759"/>
<feature type="chain" id="PRO_5003105273" evidence="5">
    <location>
        <begin position="24"/>
        <end position="263"/>
    </location>
</feature>
<dbReference type="CAZy" id="GH1">
    <property type="family name" value="Glycoside Hydrolase Family 1"/>
</dbReference>
<dbReference type="GO" id="GO:0005975">
    <property type="term" value="P:carbohydrate metabolic process"/>
    <property type="evidence" value="ECO:0007669"/>
    <property type="project" value="InterPro"/>
</dbReference>
<dbReference type="GO" id="GO:0008422">
    <property type="term" value="F:beta-glucosidase activity"/>
    <property type="evidence" value="ECO:0007669"/>
    <property type="project" value="TreeGrafter"/>
</dbReference>
<proteinExistence type="evidence at transcript level"/>
<evidence type="ECO:0000313" key="6">
    <source>
        <dbReference type="EMBL" id="ADI24341.1"/>
    </source>
</evidence>
<feature type="signal peptide" evidence="5">
    <location>
        <begin position="1"/>
        <end position="23"/>
    </location>
</feature>
<evidence type="ECO:0000256" key="4">
    <source>
        <dbReference type="RuleBase" id="RU003690"/>
    </source>
</evidence>
<keyword evidence="5" id="KW-0732">Signal</keyword>
<protein>
    <submittedName>
        <fullName evidence="6">Klotho</fullName>
    </submittedName>
</protein>
<reference evidence="6" key="1">
    <citation type="journal article" date="2010" name="Front. Aging Neurosci.">
        <title>Do different neurons age differently? Direct genome-wide analysis of aging in single identified cholinergic neurons.</title>
        <authorList>
            <person name="Moroz L.L."/>
            <person name="Kohn A.B."/>
        </authorList>
    </citation>
    <scope>NUCLEOTIDE SEQUENCE</scope>
</reference>
<dbReference type="Pfam" id="PF00232">
    <property type="entry name" value="Glyco_hydro_1"/>
    <property type="match status" value="1"/>
</dbReference>